<gene>
    <name evidence="2" type="ORF">ACFPIJ_16430</name>
</gene>
<name>A0ABV9VTI0_9ACTN</name>
<reference evidence="3" key="1">
    <citation type="journal article" date="2019" name="Int. J. Syst. Evol. Microbiol.">
        <title>The Global Catalogue of Microorganisms (GCM) 10K type strain sequencing project: providing services to taxonomists for standard genome sequencing and annotation.</title>
        <authorList>
            <consortium name="The Broad Institute Genomics Platform"/>
            <consortium name="The Broad Institute Genome Sequencing Center for Infectious Disease"/>
            <person name="Wu L."/>
            <person name="Ma J."/>
        </authorList>
    </citation>
    <scope>NUCLEOTIDE SEQUENCE [LARGE SCALE GENOMIC DNA]</scope>
    <source>
        <strain evidence="3">CGMCC 4.7152</strain>
    </source>
</reference>
<evidence type="ECO:0000256" key="1">
    <source>
        <dbReference type="SAM" id="MobiDB-lite"/>
    </source>
</evidence>
<accession>A0ABV9VTI0</accession>
<keyword evidence="3" id="KW-1185">Reference proteome</keyword>
<organism evidence="2 3">
    <name type="scientific">Dactylosporangium cerinum</name>
    <dbReference type="NCBI Taxonomy" id="1434730"/>
    <lineage>
        <taxon>Bacteria</taxon>
        <taxon>Bacillati</taxon>
        <taxon>Actinomycetota</taxon>
        <taxon>Actinomycetes</taxon>
        <taxon>Micromonosporales</taxon>
        <taxon>Micromonosporaceae</taxon>
        <taxon>Dactylosporangium</taxon>
    </lineage>
</organism>
<sequence length="50" mass="4907">MNVTALPGHPDLASGASVHDVGTTIDGPGAAGIPDSFLLNGVHCRTAAQP</sequence>
<dbReference type="EMBL" id="JBHSIU010000018">
    <property type="protein sequence ID" value="MFC4999419.1"/>
    <property type="molecule type" value="Genomic_DNA"/>
</dbReference>
<evidence type="ECO:0000313" key="3">
    <source>
        <dbReference type="Proteomes" id="UP001595912"/>
    </source>
</evidence>
<evidence type="ECO:0000313" key="2">
    <source>
        <dbReference type="EMBL" id="MFC4999419.1"/>
    </source>
</evidence>
<comment type="caution">
    <text evidence="2">The sequence shown here is derived from an EMBL/GenBank/DDBJ whole genome shotgun (WGS) entry which is preliminary data.</text>
</comment>
<dbReference type="RefSeq" id="WP_380115844.1">
    <property type="nucleotide sequence ID" value="NZ_JBHSIU010000018.1"/>
</dbReference>
<protein>
    <submittedName>
        <fullName evidence="2">Uncharacterized protein</fullName>
    </submittedName>
</protein>
<proteinExistence type="predicted"/>
<feature type="region of interest" description="Disordered" evidence="1">
    <location>
        <begin position="1"/>
        <end position="20"/>
    </location>
</feature>
<dbReference type="Proteomes" id="UP001595912">
    <property type="component" value="Unassembled WGS sequence"/>
</dbReference>